<dbReference type="InterPro" id="IPR029072">
    <property type="entry name" value="YebC-like"/>
</dbReference>
<evidence type="ECO:0000256" key="3">
    <source>
        <dbReference type="ARBA" id="ARBA00023015"/>
    </source>
</evidence>
<dbReference type="EMBL" id="FOFS01000008">
    <property type="protein sequence ID" value="SEQ61342.1"/>
    <property type="molecule type" value="Genomic_DNA"/>
</dbReference>
<dbReference type="PANTHER" id="PTHR12532:SF6">
    <property type="entry name" value="TRANSCRIPTIONAL REGULATORY PROTEIN YEBC-RELATED"/>
    <property type="match status" value="1"/>
</dbReference>
<comment type="similarity">
    <text evidence="1 6">Belongs to the TACO1 family.</text>
</comment>
<dbReference type="NCBIfam" id="NF009044">
    <property type="entry name" value="PRK12378.1"/>
    <property type="match status" value="1"/>
</dbReference>
<dbReference type="InterPro" id="IPR049083">
    <property type="entry name" value="TACO1_YebC_N"/>
</dbReference>
<keyword evidence="2 6" id="KW-0963">Cytoplasm</keyword>
<dbReference type="GO" id="GO:0003677">
    <property type="term" value="F:DNA binding"/>
    <property type="evidence" value="ECO:0007669"/>
    <property type="project" value="UniProtKB-UniRule"/>
</dbReference>
<gene>
    <name evidence="9" type="ORF">SAMN04488038_108162</name>
</gene>
<dbReference type="RefSeq" id="WP_093286094.1">
    <property type="nucleotide sequence ID" value="NZ_FOFS01000008.1"/>
</dbReference>
<keyword evidence="10" id="KW-1185">Reference proteome</keyword>
<dbReference type="AlphaFoldDB" id="A0A1H9HGF8"/>
<dbReference type="NCBIfam" id="NF001030">
    <property type="entry name" value="PRK00110.1"/>
    <property type="match status" value="1"/>
</dbReference>
<dbReference type="InterPro" id="IPR017856">
    <property type="entry name" value="Integrase-like_N"/>
</dbReference>
<protein>
    <recommendedName>
        <fullName evidence="6">Probable transcriptional regulatory protein SAMN04488038_108162</fullName>
    </recommendedName>
</protein>
<dbReference type="Pfam" id="PF20772">
    <property type="entry name" value="TACO1_YebC_N"/>
    <property type="match status" value="1"/>
</dbReference>
<comment type="subcellular location">
    <subcellularLocation>
        <location evidence="6">Cytoplasm</location>
    </subcellularLocation>
</comment>
<evidence type="ECO:0000313" key="9">
    <source>
        <dbReference type="EMBL" id="SEQ61342.1"/>
    </source>
</evidence>
<evidence type="ECO:0000256" key="5">
    <source>
        <dbReference type="ARBA" id="ARBA00023163"/>
    </source>
</evidence>
<evidence type="ECO:0000256" key="1">
    <source>
        <dbReference type="ARBA" id="ARBA00008724"/>
    </source>
</evidence>
<dbReference type="OrthoDB" id="9781053at2"/>
<dbReference type="Gene3D" id="1.10.10.200">
    <property type="match status" value="1"/>
</dbReference>
<dbReference type="PANTHER" id="PTHR12532">
    <property type="entry name" value="TRANSLATIONAL ACTIVATOR OF CYTOCHROME C OXIDASE 1"/>
    <property type="match status" value="1"/>
</dbReference>
<proteinExistence type="inferred from homology"/>
<dbReference type="STRING" id="489703.SAMN04488038_108162"/>
<keyword evidence="5 6" id="KW-0804">Transcription</keyword>
<dbReference type="GO" id="GO:0005829">
    <property type="term" value="C:cytosol"/>
    <property type="evidence" value="ECO:0007669"/>
    <property type="project" value="TreeGrafter"/>
</dbReference>
<name>A0A1H9HGF8_9GAMM</name>
<organism evidence="9 10">
    <name type="scientific">Solimonas aquatica</name>
    <dbReference type="NCBI Taxonomy" id="489703"/>
    <lineage>
        <taxon>Bacteria</taxon>
        <taxon>Pseudomonadati</taxon>
        <taxon>Pseudomonadota</taxon>
        <taxon>Gammaproteobacteria</taxon>
        <taxon>Nevskiales</taxon>
        <taxon>Nevskiaceae</taxon>
        <taxon>Solimonas</taxon>
    </lineage>
</organism>
<evidence type="ECO:0000256" key="6">
    <source>
        <dbReference type="HAMAP-Rule" id="MF_00693"/>
    </source>
</evidence>
<dbReference type="InterPro" id="IPR048300">
    <property type="entry name" value="TACO1_YebC-like_2nd/3rd_dom"/>
</dbReference>
<dbReference type="InterPro" id="IPR026564">
    <property type="entry name" value="Transcrip_reg_TACO1-like_dom3"/>
</dbReference>
<dbReference type="Pfam" id="PF01709">
    <property type="entry name" value="Transcrip_reg"/>
    <property type="match status" value="1"/>
</dbReference>
<keyword evidence="3 6" id="KW-0805">Transcription regulation</keyword>
<evidence type="ECO:0000256" key="2">
    <source>
        <dbReference type="ARBA" id="ARBA00022490"/>
    </source>
</evidence>
<dbReference type="Proteomes" id="UP000199233">
    <property type="component" value="Unassembled WGS sequence"/>
</dbReference>
<evidence type="ECO:0000259" key="8">
    <source>
        <dbReference type="Pfam" id="PF20772"/>
    </source>
</evidence>
<reference evidence="9 10" key="1">
    <citation type="submission" date="2016-10" db="EMBL/GenBank/DDBJ databases">
        <authorList>
            <person name="de Groot N.N."/>
        </authorList>
    </citation>
    <scope>NUCLEOTIDE SEQUENCE [LARGE SCALE GENOMIC DNA]</scope>
    <source>
        <strain evidence="9 10">DSM 25927</strain>
    </source>
</reference>
<dbReference type="Gene3D" id="3.30.70.980">
    <property type="match status" value="2"/>
</dbReference>
<feature type="domain" description="TACO1/YebC-like N-terminal" evidence="8">
    <location>
        <begin position="7"/>
        <end position="73"/>
    </location>
</feature>
<accession>A0A1H9HGF8</accession>
<evidence type="ECO:0000313" key="10">
    <source>
        <dbReference type="Proteomes" id="UP000199233"/>
    </source>
</evidence>
<dbReference type="HAMAP" id="MF_00693">
    <property type="entry name" value="Transcrip_reg_TACO1"/>
    <property type="match status" value="1"/>
</dbReference>
<dbReference type="NCBIfam" id="TIGR01033">
    <property type="entry name" value="YebC/PmpR family DNA-binding transcriptional regulator"/>
    <property type="match status" value="1"/>
</dbReference>
<evidence type="ECO:0000256" key="4">
    <source>
        <dbReference type="ARBA" id="ARBA00023125"/>
    </source>
</evidence>
<dbReference type="InterPro" id="IPR002876">
    <property type="entry name" value="Transcrip_reg_TACO1-like"/>
</dbReference>
<feature type="domain" description="TACO1/YebC-like second and third" evidence="7">
    <location>
        <begin position="79"/>
        <end position="236"/>
    </location>
</feature>
<sequence>MGRGPSIAARKGAEDARRGKLFTKFIREITVAARAGGGDPKANSRLRLVLDKAFAANMPKDTAERAIKRGTGEGGADNFEEIRYEGYGPGGVAIIVDCMTDNPTRTVADVRHAFTKNHGNLGTSGAVAYMFTRVGQIFFETAGDAAQEEKILEVALEAGADDVLSEDGYTEVLSSPENYEAVKQALETKGLKAVQADLTLRPGTMVEVAGEQRESVAKLIEMLEDLDDVQKVYSNADLS</sequence>
<dbReference type="SUPFAM" id="SSF75625">
    <property type="entry name" value="YebC-like"/>
    <property type="match status" value="1"/>
</dbReference>
<evidence type="ECO:0000259" key="7">
    <source>
        <dbReference type="Pfam" id="PF01709"/>
    </source>
</evidence>
<keyword evidence="4 6" id="KW-0238">DNA-binding</keyword>
<dbReference type="GO" id="GO:0006355">
    <property type="term" value="P:regulation of DNA-templated transcription"/>
    <property type="evidence" value="ECO:0007669"/>
    <property type="project" value="UniProtKB-UniRule"/>
</dbReference>